<comment type="caution">
    <text evidence="2">The sequence shown here is derived from an EMBL/GenBank/DDBJ whole genome shotgun (WGS) entry which is preliminary data.</text>
</comment>
<evidence type="ECO:0000313" key="3">
    <source>
        <dbReference type="Proteomes" id="UP001168107"/>
    </source>
</evidence>
<evidence type="ECO:0000313" key="2">
    <source>
        <dbReference type="EMBL" id="MDM5074726.1"/>
    </source>
</evidence>
<dbReference type="Proteomes" id="UP001168107">
    <property type="component" value="Unassembled WGS sequence"/>
</dbReference>
<dbReference type="InterPro" id="IPR013783">
    <property type="entry name" value="Ig-like_fold"/>
</dbReference>
<dbReference type="EMBL" id="JAOPLL010000046">
    <property type="protein sequence ID" value="MDM5074726.1"/>
    <property type="molecule type" value="Genomic_DNA"/>
</dbReference>
<dbReference type="Pfam" id="PF17803">
    <property type="entry name" value="Cadherin_4"/>
    <property type="match status" value="4"/>
</dbReference>
<feature type="domain" description="RapA2 cadherin-like" evidence="1">
    <location>
        <begin position="415"/>
        <end position="490"/>
    </location>
</feature>
<feature type="domain" description="RapA2 cadherin-like" evidence="1">
    <location>
        <begin position="203"/>
        <end position="279"/>
    </location>
</feature>
<evidence type="ECO:0000259" key="1">
    <source>
        <dbReference type="Pfam" id="PF17803"/>
    </source>
</evidence>
<proteinExistence type="predicted"/>
<organism evidence="2 3">
    <name type="scientific">Aeromonas bestiarum</name>
    <dbReference type="NCBI Taxonomy" id="105751"/>
    <lineage>
        <taxon>Bacteria</taxon>
        <taxon>Pseudomonadati</taxon>
        <taxon>Pseudomonadota</taxon>
        <taxon>Gammaproteobacteria</taxon>
        <taxon>Aeromonadales</taxon>
        <taxon>Aeromonadaceae</taxon>
        <taxon>Aeromonas</taxon>
    </lineage>
</organism>
<sequence length="490" mass="49333">NDSAVISGNDTGAVVEDETTPTLIETGSLSVTDVDGADEAKFVAGNGVASNGALGSLTITEGGEWTYNVANGDVQYLGQGETRVETFVVKSLDGTEHTVTITITGVNDSAVISGNDKGGVTEDETTPTLTETGSLTVTDVDGADEAKFIAGNGVASNGALGSLTITEGGEWTYNVANGDVQYLGQGETRVETFVVKSLDGTEHTVTITITGVNDSAVISGNDKGGVTEDETTPTLTETGSLTVTDVDGADEAKFIAGNGVASNGALGSLTITEGGEWTYNVANGDVQYLGQGETKVETFVVKSLDGTEHTVTITITGVNDSAVISGNDKGGVVEDESTPTLTETGSLSVIDVDGADEAKFVAGNGVASNGALGSLTITEGGAWTYNVANGDVQYLGQGETRVETFVVKSLDGTEHTVTITITGVNDSAVISGADTGAVTEDASPDVLTDSGVLTVTDVDGADEAKFVAGNGVASNGALGSLTITEGGAWT</sequence>
<dbReference type="Gene3D" id="2.60.40.10">
    <property type="entry name" value="Immunoglobulins"/>
    <property type="match status" value="5"/>
</dbReference>
<accession>A0ABT7Q5Z7</accession>
<protein>
    <submittedName>
        <fullName evidence="2">VCBS domain-containing protein</fullName>
    </submittedName>
</protein>
<feature type="domain" description="RapA2 cadherin-like" evidence="1">
    <location>
        <begin position="309"/>
        <end position="385"/>
    </location>
</feature>
<reference evidence="2" key="1">
    <citation type="submission" date="2024-05" db="EMBL/GenBank/DDBJ databases">
        <title>WGS of Aeromonas isolates.</title>
        <authorList>
            <person name="Lee H."/>
        </authorList>
    </citation>
    <scope>NUCLEOTIDE SEQUENCE</scope>
    <source>
        <strain evidence="2">SU58-3</strain>
    </source>
</reference>
<gene>
    <name evidence="2" type="ORF">OB935_23300</name>
</gene>
<dbReference type="InterPro" id="IPR010221">
    <property type="entry name" value="VCBS_dom"/>
</dbReference>
<keyword evidence="3" id="KW-1185">Reference proteome</keyword>
<dbReference type="NCBIfam" id="TIGR01965">
    <property type="entry name" value="VCBS_repeat"/>
    <property type="match status" value="4"/>
</dbReference>
<dbReference type="RefSeq" id="WP_290019920.1">
    <property type="nucleotide sequence ID" value="NZ_JAOPLL010000046.1"/>
</dbReference>
<name>A0ABT7Q5Z7_9GAMM</name>
<dbReference type="InterPro" id="IPR040853">
    <property type="entry name" value="RapA2_cadherin-like"/>
</dbReference>
<feature type="non-terminal residue" evidence="2">
    <location>
        <position position="490"/>
    </location>
</feature>
<feature type="non-terminal residue" evidence="2">
    <location>
        <position position="1"/>
    </location>
</feature>
<feature type="domain" description="RapA2 cadherin-like" evidence="1">
    <location>
        <begin position="97"/>
        <end position="173"/>
    </location>
</feature>